<reference evidence="1" key="1">
    <citation type="journal article" date="2014" name="Int. J. Syst. Evol. Microbiol.">
        <title>Complete genome sequence of Corynebacterium casei LMG S-19264T (=DSM 44701T), isolated from a smear-ripened cheese.</title>
        <authorList>
            <consortium name="US DOE Joint Genome Institute (JGI-PGF)"/>
            <person name="Walter F."/>
            <person name="Albersmeier A."/>
            <person name="Kalinowski J."/>
            <person name="Ruckert C."/>
        </authorList>
    </citation>
    <scope>NUCLEOTIDE SEQUENCE</scope>
    <source>
        <strain evidence="1">JCM 15325</strain>
    </source>
</reference>
<dbReference type="InterPro" id="IPR019644">
    <property type="entry name" value="DUF2508"/>
</dbReference>
<evidence type="ECO:0000313" key="1">
    <source>
        <dbReference type="EMBL" id="GGL58248.1"/>
    </source>
</evidence>
<protein>
    <recommendedName>
        <fullName evidence="3">DUF2508 domain-containing protein</fullName>
    </recommendedName>
</protein>
<dbReference type="AlphaFoldDB" id="A0A917S6J0"/>
<evidence type="ECO:0008006" key="3">
    <source>
        <dbReference type="Google" id="ProtNLM"/>
    </source>
</evidence>
<dbReference type="Proteomes" id="UP000654670">
    <property type="component" value="Unassembled WGS sequence"/>
</dbReference>
<name>A0A917S6J0_9BACL</name>
<organism evidence="1 2">
    <name type="scientific">Sporolactobacillus putidus</name>
    <dbReference type="NCBI Taxonomy" id="492735"/>
    <lineage>
        <taxon>Bacteria</taxon>
        <taxon>Bacillati</taxon>
        <taxon>Bacillota</taxon>
        <taxon>Bacilli</taxon>
        <taxon>Bacillales</taxon>
        <taxon>Sporolactobacillaceae</taxon>
        <taxon>Sporolactobacillus</taxon>
    </lineage>
</organism>
<dbReference type="EMBL" id="BMOK01000009">
    <property type="protein sequence ID" value="GGL58248.1"/>
    <property type="molecule type" value="Genomic_DNA"/>
</dbReference>
<sequence length="72" mass="8636">MFRRRKGLLRKELTDSLIELLNHSKEEWLTKKKVIDSSIDPSEEVLHRLKLAEAKYLFLLKEVRALKIYVKK</sequence>
<proteinExistence type="predicted"/>
<comment type="caution">
    <text evidence="1">The sequence shown here is derived from an EMBL/GenBank/DDBJ whole genome shotgun (WGS) entry which is preliminary data.</text>
</comment>
<dbReference type="RefSeq" id="WP_188803447.1">
    <property type="nucleotide sequence ID" value="NZ_BMOK01000009.1"/>
</dbReference>
<reference evidence="1" key="2">
    <citation type="submission" date="2020-09" db="EMBL/GenBank/DDBJ databases">
        <authorList>
            <person name="Sun Q."/>
            <person name="Ohkuma M."/>
        </authorList>
    </citation>
    <scope>NUCLEOTIDE SEQUENCE</scope>
    <source>
        <strain evidence="1">JCM 15325</strain>
    </source>
</reference>
<gene>
    <name evidence="1" type="ORF">GCM10007968_22820</name>
</gene>
<evidence type="ECO:0000313" key="2">
    <source>
        <dbReference type="Proteomes" id="UP000654670"/>
    </source>
</evidence>
<keyword evidence="2" id="KW-1185">Reference proteome</keyword>
<dbReference type="Pfam" id="PF10704">
    <property type="entry name" value="DUF2508"/>
    <property type="match status" value="1"/>
</dbReference>
<accession>A0A917S6J0</accession>